<dbReference type="SUPFAM" id="SSF53807">
    <property type="entry name" value="Helical backbone' metal receptor"/>
    <property type="match status" value="1"/>
</dbReference>
<dbReference type="Proteomes" id="UP000481109">
    <property type="component" value="Unassembled WGS sequence"/>
</dbReference>
<dbReference type="Gene3D" id="3.40.50.1980">
    <property type="entry name" value="Nitrogenase molybdenum iron protein domain"/>
    <property type="match status" value="2"/>
</dbReference>
<comment type="subcellular location">
    <subcellularLocation>
        <location evidence="1">Cell envelope</location>
    </subcellularLocation>
</comment>
<keyword evidence="3" id="KW-0813">Transport</keyword>
<dbReference type="Pfam" id="PF01497">
    <property type="entry name" value="Peripla_BP_2"/>
    <property type="match status" value="1"/>
</dbReference>
<dbReference type="GO" id="GO:0030288">
    <property type="term" value="C:outer membrane-bounded periplasmic space"/>
    <property type="evidence" value="ECO:0007669"/>
    <property type="project" value="TreeGrafter"/>
</dbReference>
<comment type="similarity">
    <text evidence="2">Belongs to the bacterial solute-binding protein 8 family.</text>
</comment>
<evidence type="ECO:0000256" key="4">
    <source>
        <dbReference type="ARBA" id="ARBA00022729"/>
    </source>
</evidence>
<dbReference type="PANTHER" id="PTHR30532:SF24">
    <property type="entry name" value="FERRIC ENTEROBACTIN-BINDING PERIPLASMIC PROTEIN FEPB"/>
    <property type="match status" value="1"/>
</dbReference>
<dbReference type="RefSeq" id="WP_165330142.1">
    <property type="nucleotide sequence ID" value="NZ_JAAKZW010000004.1"/>
</dbReference>
<accession>A0A6G4XBU6</accession>
<name>A0A6G4XBU6_9ACTN</name>
<dbReference type="GO" id="GO:1901678">
    <property type="term" value="P:iron coordination entity transport"/>
    <property type="evidence" value="ECO:0007669"/>
    <property type="project" value="UniProtKB-ARBA"/>
</dbReference>
<protein>
    <submittedName>
        <fullName evidence="6">ABC transporter substrate-binding protein</fullName>
    </submittedName>
</protein>
<keyword evidence="7" id="KW-1185">Reference proteome</keyword>
<evidence type="ECO:0000313" key="7">
    <source>
        <dbReference type="Proteomes" id="UP000481109"/>
    </source>
</evidence>
<reference evidence="6 7" key="1">
    <citation type="submission" date="2020-02" db="EMBL/GenBank/DDBJ databases">
        <title>Whole-genome analyses of novel actinobacteria.</title>
        <authorList>
            <person name="Sahin N."/>
            <person name="Tokatli A."/>
        </authorList>
    </citation>
    <scope>NUCLEOTIDE SEQUENCE [LARGE SCALE GENOMIC DNA]</scope>
    <source>
        <strain evidence="6 7">YC504</strain>
    </source>
</reference>
<evidence type="ECO:0000256" key="1">
    <source>
        <dbReference type="ARBA" id="ARBA00004196"/>
    </source>
</evidence>
<sequence length="299" mass="30971">MKSESAPDISPPTAIAPTAAAWEFTDDRGHLVVAARRPTRLVAYIQVGAALWDHGLRPAGIFGSSHDDPAVPDPAKAGELPLAGLPFYGAGAALDVDALLAADPDLIVAVTYGGGQTYGITPEAAKHLEEHIPVVAVDVSRGRTLTQVRESFAQLARSLGAAADEAAEAELTAAEQRLTLRAAADPRLRVLALSPADGGSVHLARPHAWPDLSELTGLGVLLLEPAEGPGANWSTVSWSEAAALAPDLVLVDVRAHAGALPADFASTVRTAPWNPELPPSPQAHTRFLDTVTAALQAIA</sequence>
<feature type="domain" description="Fe/B12 periplasmic-binding" evidence="5">
    <location>
        <begin position="72"/>
        <end position="257"/>
    </location>
</feature>
<evidence type="ECO:0000256" key="2">
    <source>
        <dbReference type="ARBA" id="ARBA00008814"/>
    </source>
</evidence>
<dbReference type="AlphaFoldDB" id="A0A6G4XBU6"/>
<dbReference type="CDD" id="cd00636">
    <property type="entry name" value="TroA-like"/>
    <property type="match status" value="1"/>
</dbReference>
<dbReference type="PANTHER" id="PTHR30532">
    <property type="entry name" value="IRON III DICITRATE-BINDING PERIPLASMIC PROTEIN"/>
    <property type="match status" value="1"/>
</dbReference>
<gene>
    <name evidence="6" type="ORF">G6045_02865</name>
</gene>
<dbReference type="InterPro" id="IPR002491">
    <property type="entry name" value="ABC_transptr_periplasmic_BD"/>
</dbReference>
<evidence type="ECO:0000256" key="3">
    <source>
        <dbReference type="ARBA" id="ARBA00022448"/>
    </source>
</evidence>
<evidence type="ECO:0000313" key="6">
    <source>
        <dbReference type="EMBL" id="NGO74632.1"/>
    </source>
</evidence>
<proteinExistence type="inferred from homology"/>
<dbReference type="EMBL" id="JAAKZW010000004">
    <property type="protein sequence ID" value="NGO74632.1"/>
    <property type="molecule type" value="Genomic_DNA"/>
</dbReference>
<dbReference type="InterPro" id="IPR051313">
    <property type="entry name" value="Bact_iron-sidero_bind"/>
</dbReference>
<evidence type="ECO:0000259" key="5">
    <source>
        <dbReference type="Pfam" id="PF01497"/>
    </source>
</evidence>
<organism evidence="6 7">
    <name type="scientific">Streptomyces mesophilus</name>
    <dbReference type="NCBI Taxonomy" id="1775132"/>
    <lineage>
        <taxon>Bacteria</taxon>
        <taxon>Bacillati</taxon>
        <taxon>Actinomycetota</taxon>
        <taxon>Actinomycetes</taxon>
        <taxon>Kitasatosporales</taxon>
        <taxon>Streptomycetaceae</taxon>
        <taxon>Streptomyces</taxon>
    </lineage>
</organism>
<comment type="caution">
    <text evidence="6">The sequence shown here is derived from an EMBL/GenBank/DDBJ whole genome shotgun (WGS) entry which is preliminary data.</text>
</comment>
<keyword evidence="4" id="KW-0732">Signal</keyword>